<feature type="non-terminal residue" evidence="11">
    <location>
        <position position="1"/>
    </location>
</feature>
<dbReference type="SMART" id="SM00249">
    <property type="entry name" value="PHD"/>
    <property type="match status" value="1"/>
</dbReference>
<dbReference type="InterPro" id="IPR028941">
    <property type="entry name" value="WHIM2_dom"/>
</dbReference>
<dbReference type="InterPro" id="IPR001965">
    <property type="entry name" value="Znf_PHD"/>
</dbReference>
<dbReference type="Pfam" id="PF15613">
    <property type="entry name" value="WSD"/>
    <property type="match status" value="1"/>
</dbReference>
<evidence type="ECO:0008006" key="13">
    <source>
        <dbReference type="Google" id="ProtNLM"/>
    </source>
</evidence>
<feature type="compositionally biased region" description="Basic and acidic residues" evidence="8">
    <location>
        <begin position="981"/>
        <end position="993"/>
    </location>
</feature>
<evidence type="ECO:0000313" key="11">
    <source>
        <dbReference type="EMBL" id="CAG5131375.1"/>
    </source>
</evidence>
<name>A0A8S3ZV09_9EUPU</name>
<keyword evidence="2" id="KW-0479">Metal-binding</keyword>
<comment type="subcellular location">
    <subcellularLocation>
        <location evidence="1">Nucleus</location>
    </subcellularLocation>
</comment>
<feature type="compositionally biased region" description="Basic residues" evidence="8">
    <location>
        <begin position="1"/>
        <end position="12"/>
    </location>
</feature>
<dbReference type="InterPro" id="IPR011011">
    <property type="entry name" value="Znf_FYVE_PHD"/>
</dbReference>
<dbReference type="PANTHER" id="PTHR45975">
    <property type="entry name" value="NUCLEOSOME-REMODELING FACTOR SUBUNIT BPTF"/>
    <property type="match status" value="1"/>
</dbReference>
<dbReference type="OrthoDB" id="784962at2759"/>
<feature type="region of interest" description="Disordered" evidence="8">
    <location>
        <begin position="489"/>
        <end position="527"/>
    </location>
</feature>
<evidence type="ECO:0000256" key="4">
    <source>
        <dbReference type="ARBA" id="ARBA00022833"/>
    </source>
</evidence>
<feature type="region of interest" description="Disordered" evidence="8">
    <location>
        <begin position="718"/>
        <end position="750"/>
    </location>
</feature>
<dbReference type="PROSITE" id="PS50016">
    <property type="entry name" value="ZF_PHD_2"/>
    <property type="match status" value="1"/>
</dbReference>
<protein>
    <recommendedName>
        <fullName evidence="13">Nucleosome-remodeling factor subunit BPTF</fullName>
    </recommendedName>
</protein>
<feature type="region of interest" description="Disordered" evidence="8">
    <location>
        <begin position="685"/>
        <end position="706"/>
    </location>
</feature>
<feature type="compositionally biased region" description="Low complexity" evidence="8">
    <location>
        <begin position="731"/>
        <end position="750"/>
    </location>
</feature>
<comment type="caution">
    <text evidence="11">The sequence shown here is derived from an EMBL/GenBank/DDBJ whole genome shotgun (WGS) entry which is preliminary data.</text>
</comment>
<dbReference type="InterPro" id="IPR019786">
    <property type="entry name" value="Zinc_finger_PHD-type_CS"/>
</dbReference>
<dbReference type="Proteomes" id="UP000678393">
    <property type="component" value="Unassembled WGS sequence"/>
</dbReference>
<dbReference type="Pfam" id="PF00628">
    <property type="entry name" value="PHD"/>
    <property type="match status" value="1"/>
</dbReference>
<feature type="coiled-coil region" evidence="7">
    <location>
        <begin position="1682"/>
        <end position="1737"/>
    </location>
</feature>
<evidence type="ECO:0000256" key="2">
    <source>
        <dbReference type="ARBA" id="ARBA00022723"/>
    </source>
</evidence>
<feature type="region of interest" description="Disordered" evidence="8">
    <location>
        <begin position="598"/>
        <end position="644"/>
    </location>
</feature>
<feature type="compositionally biased region" description="Polar residues" evidence="8">
    <location>
        <begin position="622"/>
        <end position="631"/>
    </location>
</feature>
<feature type="compositionally biased region" description="Low complexity" evidence="8">
    <location>
        <begin position="1270"/>
        <end position="1286"/>
    </location>
</feature>
<feature type="region of interest" description="Disordered" evidence="8">
    <location>
        <begin position="2323"/>
        <end position="2355"/>
    </location>
</feature>
<evidence type="ECO:0000256" key="7">
    <source>
        <dbReference type="SAM" id="Coils"/>
    </source>
</evidence>
<evidence type="ECO:0000313" key="12">
    <source>
        <dbReference type="Proteomes" id="UP000678393"/>
    </source>
</evidence>
<feature type="compositionally biased region" description="Low complexity" evidence="8">
    <location>
        <begin position="1395"/>
        <end position="1411"/>
    </location>
</feature>
<dbReference type="PANTHER" id="PTHR45975:SF2">
    <property type="entry name" value="NUCLEOSOME-REMODELING FACTOR SUBUNIT BPTF"/>
    <property type="match status" value="1"/>
</dbReference>
<dbReference type="GO" id="GO:0000978">
    <property type="term" value="F:RNA polymerase II cis-regulatory region sequence-specific DNA binding"/>
    <property type="evidence" value="ECO:0007669"/>
    <property type="project" value="TreeGrafter"/>
</dbReference>
<evidence type="ECO:0000256" key="6">
    <source>
        <dbReference type="PROSITE-ProRule" id="PRU00146"/>
    </source>
</evidence>
<accession>A0A8S3ZV09</accession>
<feature type="region of interest" description="Disordered" evidence="8">
    <location>
        <begin position="2476"/>
        <end position="2496"/>
    </location>
</feature>
<feature type="compositionally biased region" description="Basic and acidic residues" evidence="8">
    <location>
        <begin position="691"/>
        <end position="700"/>
    </location>
</feature>
<dbReference type="Gene3D" id="3.30.40.10">
    <property type="entry name" value="Zinc/RING finger domain, C3HC4 (zinc finger)"/>
    <property type="match status" value="1"/>
</dbReference>
<dbReference type="GO" id="GO:0016589">
    <property type="term" value="C:NURF complex"/>
    <property type="evidence" value="ECO:0007669"/>
    <property type="project" value="InterPro"/>
</dbReference>
<dbReference type="SMART" id="SM00571">
    <property type="entry name" value="DDT"/>
    <property type="match status" value="1"/>
</dbReference>
<feature type="region of interest" description="Disordered" evidence="8">
    <location>
        <begin position="1268"/>
        <end position="1411"/>
    </location>
</feature>
<evidence type="ECO:0000259" key="10">
    <source>
        <dbReference type="PROSITE" id="PS50827"/>
    </source>
</evidence>
<dbReference type="GO" id="GO:0006357">
    <property type="term" value="P:regulation of transcription by RNA polymerase II"/>
    <property type="evidence" value="ECO:0007669"/>
    <property type="project" value="InterPro"/>
</dbReference>
<feature type="region of interest" description="Disordered" evidence="8">
    <location>
        <begin position="80"/>
        <end position="125"/>
    </location>
</feature>
<evidence type="ECO:0000256" key="1">
    <source>
        <dbReference type="ARBA" id="ARBA00004123"/>
    </source>
</evidence>
<keyword evidence="5" id="KW-0539">Nucleus</keyword>
<evidence type="ECO:0000259" key="9">
    <source>
        <dbReference type="PROSITE" id="PS50016"/>
    </source>
</evidence>
<evidence type="ECO:0000256" key="3">
    <source>
        <dbReference type="ARBA" id="ARBA00022771"/>
    </source>
</evidence>
<keyword evidence="4" id="KW-0862">Zinc</keyword>
<organism evidence="11 12">
    <name type="scientific">Candidula unifasciata</name>
    <dbReference type="NCBI Taxonomy" id="100452"/>
    <lineage>
        <taxon>Eukaryota</taxon>
        <taxon>Metazoa</taxon>
        <taxon>Spiralia</taxon>
        <taxon>Lophotrochozoa</taxon>
        <taxon>Mollusca</taxon>
        <taxon>Gastropoda</taxon>
        <taxon>Heterobranchia</taxon>
        <taxon>Euthyneura</taxon>
        <taxon>Panpulmonata</taxon>
        <taxon>Eupulmonata</taxon>
        <taxon>Stylommatophora</taxon>
        <taxon>Helicina</taxon>
        <taxon>Helicoidea</taxon>
        <taxon>Geomitridae</taxon>
        <taxon>Candidula</taxon>
    </lineage>
</organism>
<dbReference type="SUPFAM" id="SSF57903">
    <property type="entry name" value="FYVE/PHD zinc finger"/>
    <property type="match status" value="1"/>
</dbReference>
<feature type="compositionally biased region" description="Polar residues" evidence="8">
    <location>
        <begin position="2323"/>
        <end position="2335"/>
    </location>
</feature>
<dbReference type="EMBL" id="CAJHNH020004602">
    <property type="protein sequence ID" value="CAG5131375.1"/>
    <property type="molecule type" value="Genomic_DNA"/>
</dbReference>
<feature type="compositionally biased region" description="Low complexity" evidence="8">
    <location>
        <begin position="99"/>
        <end position="111"/>
    </location>
</feature>
<evidence type="ECO:0000256" key="5">
    <source>
        <dbReference type="ARBA" id="ARBA00023242"/>
    </source>
</evidence>
<evidence type="ECO:0000256" key="8">
    <source>
        <dbReference type="SAM" id="MobiDB-lite"/>
    </source>
</evidence>
<dbReference type="CDD" id="cd15559">
    <property type="entry name" value="PHD1_BPTF"/>
    <property type="match status" value="1"/>
</dbReference>
<proteinExistence type="predicted"/>
<dbReference type="PROSITE" id="PS50827">
    <property type="entry name" value="DDT"/>
    <property type="match status" value="1"/>
</dbReference>
<feature type="domain" description="PHD-type" evidence="9">
    <location>
        <begin position="317"/>
        <end position="364"/>
    </location>
</feature>
<dbReference type="InterPro" id="IPR019787">
    <property type="entry name" value="Znf_PHD-finger"/>
</dbReference>
<keyword evidence="3 6" id="KW-0863">Zinc-finger</keyword>
<feature type="compositionally biased region" description="Basic and acidic residues" evidence="8">
    <location>
        <begin position="1329"/>
        <end position="1338"/>
    </location>
</feature>
<dbReference type="InterPro" id="IPR018501">
    <property type="entry name" value="DDT_dom"/>
</dbReference>
<feature type="region of interest" description="Disordered" evidence="8">
    <location>
        <begin position="1"/>
        <end position="26"/>
    </location>
</feature>
<gene>
    <name evidence="11" type="ORF">CUNI_LOCUS16933</name>
</gene>
<feature type="region of interest" description="Disordered" evidence="8">
    <location>
        <begin position="2410"/>
        <end position="2458"/>
    </location>
</feature>
<feature type="compositionally biased region" description="Basic and acidic residues" evidence="8">
    <location>
        <begin position="1379"/>
        <end position="1394"/>
    </location>
</feature>
<dbReference type="InterPro" id="IPR038028">
    <property type="entry name" value="BPTF"/>
</dbReference>
<feature type="compositionally biased region" description="Acidic residues" evidence="8">
    <location>
        <begin position="1359"/>
        <end position="1368"/>
    </location>
</feature>
<dbReference type="PROSITE" id="PS01359">
    <property type="entry name" value="ZF_PHD_1"/>
    <property type="match status" value="1"/>
</dbReference>
<dbReference type="InterPro" id="IPR013083">
    <property type="entry name" value="Znf_RING/FYVE/PHD"/>
</dbReference>
<feature type="compositionally biased region" description="Basic and acidic residues" evidence="8">
    <location>
        <begin position="1008"/>
        <end position="1021"/>
    </location>
</feature>
<sequence>MSTRSRRARGRPPKTPLSTNRTNFLRKPKAYQNQENLNSAGLSTVTHLRHGRSERIRGRAAAHKGRHFVSQLLAEDDDISSLPEFEDRSSDITDLDNTDAYGSDASYSGGSNAESSDDESLSTVSSSVSRRRLLLKRPKTPDIQDDKELPQLNLPPSATDLLLPAEHVLQAVGVYEILRHFRTILRLSPFTFEDFCACLLSEEQSNLLAEIHMTLLKALLREEENSGTTFGSQDLKDSINVSLYFLDSMTWPEILRSYLDSEKHPEYRTPLPTLECPDYPFVAYTEKLKVLQTLTDLFLATTKVREEIINEGNIHYDDHCRACHKLGDLLCCETCSAVYHLGCVEPPMQEVPEDDWLCSVCRAHQVKGVTDCVSEAERSGLMCRQEAIGYDRHARKYWFICRRIIVEGEKEVRYYSTKCQLEELLDSLDPEWEPDLISFINEMKEDIIKQMSITEELTAASKGSRKSVLEVENAQLLKLQAERALQRKEEEKKKAQEEEERKKKEDEEEKRKEDGLTDSGDNSKDEKASFKNNELHISINSFCFFETVESEALVSTHTKQVTNSVSRSSKGGVTTTELVETTTTISTVTSVKSITTTTVTASEGSVQDAESDEPSLKKSRLDSTSGQQAAEANSGIKDNSDASKTDSKLLLSSSSALSEAIKSTTEGKTKIISLHSLLPSARQSILNTGDKNGEDTKSDGPTKTVLLVNRGGGKVTLQVSRQPIGKDDQNGSSVTQTSTSSSVAVSGSEGSYKQYQNQYTTNTLALNKHQHNEERDKKRHLSHKFSLTQSSEFKWNGNVMGNRMSILATLRLTISQLEANIQAPFMHPNWPNHRQNWQKAVQMCQSPRDFALALTILEACIKPCVMNPVWHESLGHLRLNRITSTDREEFKKKEKEQKRRKEDEEEVRPIVWIKYTMGLKHQVWKQKGEEYRITGGNGWQWISSTRKINTVPQDSVGLRLIAHKLINRRVRAAKSCGISQKMDDGAEDKHTETESETQNSSLVTEDILTQKDNKPSLKEEMMETEEAAEENSNGNKEVKMEDLNEDSDMKSDGNVAGNVTTGESKLAVDVRIKNEPQLAENSNKCNIKGGVVKIQKGQSSCESYLTFLKKKYIEDKETAFALEVLKKPPEKVDVELINVSEAMQKRTYYAKLTKPYSKLDNLLERRLRQDEFEQKQRLTIETQIALKLKLQQASETAQKQITEKDEQTEKEIKLINGDISDDSSLTASNLYSCYSLLCRSGGNDKVGLCYSPMCRLKQQLDGRQQKALASTSVSTVGSESHSVSSRTSKEGSPDNLINEDSMDSHLSKGSRLSQEEDEANDIDVPGSKDNVEDGLNKENEEEQANNSHAVSSLLADKSIEDEDVDIEGDTSREIVAASADDRSEGNSIDAEKKPAASSSAENPIKSESSKASSVSEIVKNLVIKTIAEKNIAPNVGKESLLNNQTLSAAVANMSIEDLQARLPPKHPTSEKFKLARFTRIGVKKKISKHGRLPMCHKFETKSKKKSVLILDRNELKKMARQGAKRESALFNYNCKLSSVCWPYPCPRPLFKTAWRYRTMTLQSLSAAALQLRILWACIRWDDMAAKPPAGGTNTVSTETEITTTELLKRREAGMDGLRSEFLVRKIVVPLGVPDKPKEKYTPQRSGLRERKKIESVRQTEPSVTEVWVPEEVLELWEIKQFGEKLEKQRQALQDKVDKAAANQQTIVTSQQSSAQIKAQMEQQLKQQRLALAQKRIQENQGVKITTGNNLSAISTLASASATTIIINNPSQFGKAGATFKTLTVSSPSSLLSSGVIKTMQPKVVSANAGSLLGSQLRPGIRLQIPGSTIQIRPQTVLAPKPGATITTTSGVSTITRLISPAATTVARVLTPATPPATKTQTVQLRSQTPGAPVQNLHFTQTPGGQLQVRGLLPGQIIQRMPDGKLQIITLSTSAAASAPTTAALATSPAQQQQAPRAATVSIRPQAIMVSPSAGSAAMVTPTNTQNRLVIPAQLASSLSVVQSTSTSPLSVPAIRQVLASSVAGTPSKPIIVTRPGGPQIISAQNIASVLNHAGQSLGTSSAGTLVAASPVVSSLSSAVVISSPALINTVTAPTILTTSLAGVTTVLVNSSQPSQLSNVVSPPGQQTIISTLKPTVLNPSVTLAVTTTTTTIPGQSLLGGQIISGSSLIQRSTGGTSLINLNSASGLTSTVSVSPVSSQIPKLLASSPAGTQIITRPLGVSQSQLMLRPGTSMLTGAGQAKIITTQQLRGLTTSPIQLKTATASLSPVKTILSPQSSSVVVPAGGTSTLTAVRSLTPQLTIQTSAGTQQIIATGAATSLLPQGLTLTSSPESGTASISVTSPSPGTSPSSKASTPKYAITPQVVEQVVRQALLQNQTPEIQQKLLAMQKQIQQQQQPAASMAVMAANSNNSSGVTSVRRGFPSSTPPIGKQPSAVTTDQSRVKTKGLTQEQKEEQSRNSICGQVMKTILDRIEREEKQEQKNKKKQESAEEKHKRLTAINQQKALYKHKEALKKEILRKRSLMEKNLQQEIYNEMADKVKKTKTSVAKSPQAGSAVAAAAATAATTAAAAPLSATPVTLAAHARPKKVVTEIPKTSPSHLDNKSIVRKRKQKIISTGIKGLNPREKLYCVCKTPYDES</sequence>
<dbReference type="FunFam" id="3.30.40.10:FF:000036">
    <property type="entry name" value="nucleosome-remodeling factor subunit BPTF isoform X1"/>
    <property type="match status" value="1"/>
</dbReference>
<keyword evidence="7" id="KW-0175">Coiled coil</keyword>
<feature type="domain" description="DDT" evidence="10">
    <location>
        <begin position="165"/>
        <end position="225"/>
    </location>
</feature>
<dbReference type="GO" id="GO:0008270">
    <property type="term" value="F:zinc ion binding"/>
    <property type="evidence" value="ECO:0007669"/>
    <property type="project" value="UniProtKB-KW"/>
</dbReference>
<feature type="compositionally biased region" description="Basic and acidic residues" evidence="8">
    <location>
        <begin position="2476"/>
        <end position="2493"/>
    </location>
</feature>
<reference evidence="11" key="1">
    <citation type="submission" date="2021-04" db="EMBL/GenBank/DDBJ databases">
        <authorList>
            <consortium name="Molecular Ecology Group"/>
        </authorList>
    </citation>
    <scope>NUCLEOTIDE SEQUENCE</scope>
</reference>
<dbReference type="Pfam" id="PF02791">
    <property type="entry name" value="DDT"/>
    <property type="match status" value="1"/>
</dbReference>
<feature type="compositionally biased region" description="Low complexity" evidence="8">
    <location>
        <begin position="2336"/>
        <end position="2355"/>
    </location>
</feature>
<keyword evidence="12" id="KW-1185">Reference proteome</keyword>
<feature type="region of interest" description="Disordered" evidence="8">
    <location>
        <begin position="981"/>
        <end position="1038"/>
    </location>
</feature>